<accession>A0ABW0J3N8</accession>
<gene>
    <name evidence="2" type="ORF">ACFPTO_02215</name>
</gene>
<name>A0ABW0J3N8_9BURK</name>
<feature type="coiled-coil region" evidence="1">
    <location>
        <begin position="96"/>
        <end position="132"/>
    </location>
</feature>
<keyword evidence="1" id="KW-0175">Coiled coil</keyword>
<comment type="caution">
    <text evidence="2">The sequence shown here is derived from an EMBL/GenBank/DDBJ whole genome shotgun (WGS) entry which is preliminary data.</text>
</comment>
<protein>
    <submittedName>
        <fullName evidence="2">Uncharacterized protein</fullName>
    </submittedName>
</protein>
<organism evidence="2 3">
    <name type="scientific">Paraburkholderia denitrificans</name>
    <dbReference type="NCBI Taxonomy" id="694025"/>
    <lineage>
        <taxon>Bacteria</taxon>
        <taxon>Pseudomonadati</taxon>
        <taxon>Pseudomonadota</taxon>
        <taxon>Betaproteobacteria</taxon>
        <taxon>Burkholderiales</taxon>
        <taxon>Burkholderiaceae</taxon>
        <taxon>Paraburkholderia</taxon>
    </lineage>
</organism>
<sequence>MSTTPTPALVAVAAAREAFVTASTASQAAHQQHSKLLVRLTEAKTQADEALSDFRAGKIDEATASLRKASAEADANDLLNLVNESAAKLAQVDAAMNAAKSREIKAEQDANREEHEMLARDLDRAIASAEKEFLALVARRSQVYIALHIAEHGKAPLQQSSTIQFYEPSNALKDLVKNYAAPPMPAPAVAA</sequence>
<proteinExistence type="predicted"/>
<reference evidence="3" key="1">
    <citation type="journal article" date="2019" name="Int. J. Syst. Evol. Microbiol.">
        <title>The Global Catalogue of Microorganisms (GCM) 10K type strain sequencing project: providing services to taxonomists for standard genome sequencing and annotation.</title>
        <authorList>
            <consortium name="The Broad Institute Genomics Platform"/>
            <consortium name="The Broad Institute Genome Sequencing Center for Infectious Disease"/>
            <person name="Wu L."/>
            <person name="Ma J."/>
        </authorList>
    </citation>
    <scope>NUCLEOTIDE SEQUENCE [LARGE SCALE GENOMIC DNA]</scope>
    <source>
        <strain evidence="3">CCUG 56042</strain>
    </source>
</reference>
<dbReference type="Proteomes" id="UP001596103">
    <property type="component" value="Unassembled WGS sequence"/>
</dbReference>
<dbReference type="EMBL" id="JBHSMP010000006">
    <property type="protein sequence ID" value="MFC5427632.1"/>
    <property type="molecule type" value="Genomic_DNA"/>
</dbReference>
<dbReference type="RefSeq" id="WP_377709168.1">
    <property type="nucleotide sequence ID" value="NZ_JBHSMP010000006.1"/>
</dbReference>
<keyword evidence="3" id="KW-1185">Reference proteome</keyword>
<evidence type="ECO:0000313" key="3">
    <source>
        <dbReference type="Proteomes" id="UP001596103"/>
    </source>
</evidence>
<evidence type="ECO:0000313" key="2">
    <source>
        <dbReference type="EMBL" id="MFC5427632.1"/>
    </source>
</evidence>
<evidence type="ECO:0000256" key="1">
    <source>
        <dbReference type="SAM" id="Coils"/>
    </source>
</evidence>